<dbReference type="Pfam" id="PF13568">
    <property type="entry name" value="OMP_b-brl_2"/>
    <property type="match status" value="1"/>
</dbReference>
<evidence type="ECO:0000313" key="5">
    <source>
        <dbReference type="Proteomes" id="UP001348817"/>
    </source>
</evidence>
<keyword evidence="5" id="KW-1185">Reference proteome</keyword>
<name>A0AAU9CHW9_9BACT</name>
<feature type="domain" description="Outer membrane protein beta-barrel" evidence="3">
    <location>
        <begin position="177"/>
        <end position="320"/>
    </location>
</feature>
<feature type="signal peptide" evidence="2">
    <location>
        <begin position="1"/>
        <end position="22"/>
    </location>
</feature>
<accession>A0AAU9CHW9</accession>
<organism evidence="4 5">
    <name type="scientific">Fulvitalea axinellae</name>
    <dbReference type="NCBI Taxonomy" id="1182444"/>
    <lineage>
        <taxon>Bacteria</taxon>
        <taxon>Pseudomonadati</taxon>
        <taxon>Bacteroidota</taxon>
        <taxon>Cytophagia</taxon>
        <taxon>Cytophagales</taxon>
        <taxon>Persicobacteraceae</taxon>
        <taxon>Fulvitalea</taxon>
    </lineage>
</organism>
<dbReference type="EMBL" id="AP025314">
    <property type="protein sequence ID" value="BDD08431.1"/>
    <property type="molecule type" value="Genomic_DNA"/>
</dbReference>
<proteinExistence type="predicted"/>
<dbReference type="KEGG" id="fax:FUAX_08630"/>
<gene>
    <name evidence="4" type="ORF">FUAX_08630</name>
</gene>
<dbReference type="AlphaFoldDB" id="A0AAU9CHW9"/>
<reference evidence="4 5" key="1">
    <citation type="submission" date="2021-12" db="EMBL/GenBank/DDBJ databases">
        <title>Genome sequencing of bacteria with rrn-lacking chromosome and rrn-plasmid.</title>
        <authorList>
            <person name="Anda M."/>
            <person name="Iwasaki W."/>
        </authorList>
    </citation>
    <scope>NUCLEOTIDE SEQUENCE [LARGE SCALE GENOMIC DNA]</scope>
    <source>
        <strain evidence="4 5">DSM 100852</strain>
    </source>
</reference>
<dbReference type="InterPro" id="IPR025665">
    <property type="entry name" value="Beta-barrel_OMP_2"/>
</dbReference>
<evidence type="ECO:0000256" key="2">
    <source>
        <dbReference type="SAM" id="SignalP"/>
    </source>
</evidence>
<evidence type="ECO:0000259" key="3">
    <source>
        <dbReference type="Pfam" id="PF13568"/>
    </source>
</evidence>
<feature type="chain" id="PRO_5043672726" description="Outer membrane protein beta-barrel domain-containing protein" evidence="2">
    <location>
        <begin position="23"/>
        <end position="344"/>
    </location>
</feature>
<dbReference type="Proteomes" id="UP001348817">
    <property type="component" value="Chromosome"/>
</dbReference>
<sequence length="344" mass="39136">MKLASRTILAIVLLLTSFGAMAQTAGPAPRDTLTVELADKSKIIIVTNENTDLSALSSYDFNKMIEDVLDAKSQEGNDVKIIRIEGFNGETYFTDKGLENEPSYIPPAPVGPQPTLQEEDPDHDIYGNRRGRRRNPFKSFSSTTPIIDFGISNWLQDGSFPNADDSPYSVRSWGSWNIALGLGQDVFLSDDFLFRLGVYVSWYNFKFENDNTRLLKSDDKVIFQPDTDPDRNYDKSKLTVAHFNLRFVPAFRVGRWSNLHIGAGAYGGVKIKSYTRANFKENGYEKNERDYDSFFINNWRYGLRGEIGFDWLIFYAEYDLNPMFYSDKGPELHAASVGLNLFFN</sequence>
<evidence type="ECO:0000256" key="1">
    <source>
        <dbReference type="SAM" id="MobiDB-lite"/>
    </source>
</evidence>
<dbReference type="RefSeq" id="WP_338393693.1">
    <property type="nucleotide sequence ID" value="NZ_AP025314.1"/>
</dbReference>
<keyword evidence="2" id="KW-0732">Signal</keyword>
<protein>
    <recommendedName>
        <fullName evidence="3">Outer membrane protein beta-barrel domain-containing protein</fullName>
    </recommendedName>
</protein>
<evidence type="ECO:0000313" key="4">
    <source>
        <dbReference type="EMBL" id="BDD08431.1"/>
    </source>
</evidence>
<feature type="region of interest" description="Disordered" evidence="1">
    <location>
        <begin position="111"/>
        <end position="135"/>
    </location>
</feature>